<feature type="active site" description="Nucleophile" evidence="11">
    <location>
        <position position="40"/>
    </location>
</feature>
<dbReference type="Gene3D" id="1.10.150.210">
    <property type="entry name" value="Phosphoserine phosphatase, domain 2"/>
    <property type="match status" value="1"/>
</dbReference>
<dbReference type="PANTHER" id="PTHR43344:SF2">
    <property type="entry name" value="PHOSPHOSERINE PHOSPHATASE"/>
    <property type="match status" value="1"/>
</dbReference>
<dbReference type="OrthoDB" id="27226at2759"/>
<organism evidence="12 13">
    <name type="scientific">Albugo candida</name>
    <dbReference type="NCBI Taxonomy" id="65357"/>
    <lineage>
        <taxon>Eukaryota</taxon>
        <taxon>Sar</taxon>
        <taxon>Stramenopiles</taxon>
        <taxon>Oomycota</taxon>
        <taxon>Peronosporomycetes</taxon>
        <taxon>Albuginales</taxon>
        <taxon>Albuginaceae</taxon>
        <taxon>Albugo</taxon>
    </lineage>
</organism>
<evidence type="ECO:0000256" key="1">
    <source>
        <dbReference type="ARBA" id="ARBA00001946"/>
    </source>
</evidence>
<evidence type="ECO:0000256" key="11">
    <source>
        <dbReference type="PIRSR" id="PIRSR604469-1"/>
    </source>
</evidence>
<comment type="cofactor">
    <cofactor evidence="1">
        <name>Mg(2+)</name>
        <dbReference type="ChEBI" id="CHEBI:18420"/>
    </cofactor>
</comment>
<comment type="caution">
    <text evidence="12">The sequence shown here is derived from an EMBL/GenBank/DDBJ whole genome shotgun (WGS) entry which is preliminary data.</text>
</comment>
<dbReference type="EC" id="3.1.3.3" evidence="4"/>
<proteinExistence type="inferred from homology"/>
<reference evidence="12 13" key="1">
    <citation type="submission" date="2012-05" db="EMBL/GenBank/DDBJ databases">
        <title>Recombination and specialization in a pathogen metapopulation.</title>
        <authorList>
            <person name="Gardiner A."/>
            <person name="Kemen E."/>
            <person name="Schultz-Larsen T."/>
            <person name="MacLean D."/>
            <person name="Van Oosterhout C."/>
            <person name="Jones J.D.G."/>
        </authorList>
    </citation>
    <scope>NUCLEOTIDE SEQUENCE [LARGE SCALE GENOMIC DNA]</scope>
    <source>
        <strain evidence="12 13">Ac Nc2</strain>
    </source>
</reference>
<dbReference type="GO" id="GO:0006564">
    <property type="term" value="P:L-serine biosynthetic process"/>
    <property type="evidence" value="ECO:0007669"/>
    <property type="project" value="UniProtKB-KW"/>
</dbReference>
<protein>
    <recommendedName>
        <fullName evidence="4">phosphoserine phosphatase</fullName>
        <ecNumber evidence="4">3.1.3.3</ecNumber>
    </recommendedName>
    <alternativeName>
        <fullName evidence="10">O-phosphoserine phosphohydrolase</fullName>
    </alternativeName>
</protein>
<comment type="similarity">
    <text evidence="3">Belongs to the HAD-like hydrolase superfamily. SerB family.</text>
</comment>
<dbReference type="GO" id="GO:0036424">
    <property type="term" value="F:L-phosphoserine phosphatase activity"/>
    <property type="evidence" value="ECO:0007669"/>
    <property type="project" value="InterPro"/>
</dbReference>
<evidence type="ECO:0000256" key="3">
    <source>
        <dbReference type="ARBA" id="ARBA00009184"/>
    </source>
</evidence>
<evidence type="ECO:0000313" key="12">
    <source>
        <dbReference type="EMBL" id="CCI48906.1"/>
    </source>
</evidence>
<dbReference type="NCBIfam" id="TIGR01488">
    <property type="entry name" value="HAD-SF-IB"/>
    <property type="match status" value="1"/>
</dbReference>
<dbReference type="InterPro" id="IPR036412">
    <property type="entry name" value="HAD-like_sf"/>
</dbReference>
<dbReference type="InterPro" id="IPR004469">
    <property type="entry name" value="PSP"/>
</dbReference>
<evidence type="ECO:0000256" key="6">
    <source>
        <dbReference type="ARBA" id="ARBA00022723"/>
    </source>
</evidence>
<evidence type="ECO:0000256" key="5">
    <source>
        <dbReference type="ARBA" id="ARBA00022605"/>
    </source>
</evidence>
<evidence type="ECO:0000256" key="10">
    <source>
        <dbReference type="ARBA" id="ARBA00031693"/>
    </source>
</evidence>
<dbReference type="InParanoid" id="A0A024GQW1"/>
<dbReference type="Gene3D" id="3.40.50.1000">
    <property type="entry name" value="HAD superfamily/HAD-like"/>
    <property type="match status" value="1"/>
</dbReference>
<keyword evidence="7" id="KW-0378">Hydrolase</keyword>
<keyword evidence="13" id="KW-1185">Reference proteome</keyword>
<evidence type="ECO:0000256" key="2">
    <source>
        <dbReference type="ARBA" id="ARBA00005135"/>
    </source>
</evidence>
<dbReference type="GO" id="GO:0000287">
    <property type="term" value="F:magnesium ion binding"/>
    <property type="evidence" value="ECO:0007669"/>
    <property type="project" value="TreeGrafter"/>
</dbReference>
<dbReference type="AlphaFoldDB" id="A0A024GQW1"/>
<dbReference type="InterPro" id="IPR050582">
    <property type="entry name" value="HAD-like_SerB"/>
</dbReference>
<keyword evidence="6" id="KW-0479">Metal-binding</keyword>
<dbReference type="GO" id="GO:0005737">
    <property type="term" value="C:cytoplasm"/>
    <property type="evidence" value="ECO:0007669"/>
    <property type="project" value="TreeGrafter"/>
</dbReference>
<evidence type="ECO:0000313" key="13">
    <source>
        <dbReference type="Proteomes" id="UP000053237"/>
    </source>
</evidence>
<evidence type="ECO:0000256" key="7">
    <source>
        <dbReference type="ARBA" id="ARBA00022801"/>
    </source>
</evidence>
<dbReference type="CDD" id="cd04309">
    <property type="entry name" value="HAD_PSP_eu"/>
    <property type="match status" value="1"/>
</dbReference>
<keyword evidence="5" id="KW-0028">Amino-acid biosynthesis</keyword>
<feature type="active site" description="Proton donor" evidence="11">
    <location>
        <position position="42"/>
    </location>
</feature>
<dbReference type="InterPro" id="IPR023214">
    <property type="entry name" value="HAD_sf"/>
</dbReference>
<dbReference type="Pfam" id="PF00702">
    <property type="entry name" value="Hydrolase"/>
    <property type="match status" value="1"/>
</dbReference>
<evidence type="ECO:0000256" key="9">
    <source>
        <dbReference type="ARBA" id="ARBA00023299"/>
    </source>
</evidence>
<dbReference type="EMBL" id="CAIX01000255">
    <property type="protein sequence ID" value="CCI48906.1"/>
    <property type="molecule type" value="Genomic_DNA"/>
</dbReference>
<comment type="pathway">
    <text evidence="2">Amino-acid biosynthesis; L-serine biosynthesis; L-serine from 3-phospho-D-glycerate: step 3/3.</text>
</comment>
<keyword evidence="9" id="KW-0718">Serine biosynthesis</keyword>
<dbReference type="NCBIfam" id="TIGR00338">
    <property type="entry name" value="serB"/>
    <property type="match status" value="1"/>
</dbReference>
<dbReference type="UniPathway" id="UPA00135">
    <property type="reaction ID" value="UER00198"/>
</dbReference>
<evidence type="ECO:0000256" key="8">
    <source>
        <dbReference type="ARBA" id="ARBA00022842"/>
    </source>
</evidence>
<accession>A0A024GQW1</accession>
<gene>
    <name evidence="12" type="ORF">BN9_101150</name>
</gene>
<evidence type="ECO:0000256" key="4">
    <source>
        <dbReference type="ARBA" id="ARBA00012640"/>
    </source>
</evidence>
<dbReference type="STRING" id="65357.A0A024GQW1"/>
<sequence length="244" mass="26998">MERIISRITLHHFGSSSRSIHSPTKTITSLLDRLDAVCFDVDSTVCKEEGIDVLAHYRGVGKAVGNLTNNAMDGDMKFEEALAKRLQLIKPSLNDIRNCLCRYPPALSDGIQELIMTLEKKEICVFLISGGFRLMIEPVARQLEIPESNIFANTLYFDDDGAYRGFDSKEFTSADGGKAKAVAEIKRVYGHKVVAMVGDGMTDAQAVPPADLFIGYGGIVARESVRAKADYFITHFDELNRLLM</sequence>
<dbReference type="SUPFAM" id="SSF56784">
    <property type="entry name" value="HAD-like"/>
    <property type="match status" value="1"/>
</dbReference>
<keyword evidence="8" id="KW-0460">Magnesium</keyword>
<dbReference type="PANTHER" id="PTHR43344">
    <property type="entry name" value="PHOSPHOSERINE PHOSPHATASE"/>
    <property type="match status" value="1"/>
</dbReference>
<name>A0A024GQW1_9STRA</name>
<dbReference type="Proteomes" id="UP000053237">
    <property type="component" value="Unassembled WGS sequence"/>
</dbReference>